<reference evidence="2 3" key="1">
    <citation type="submission" date="2010-07" db="EMBL/GenBank/DDBJ databases">
        <title>The draft genome of Paenibacillus curdlanolyticus YK9.</title>
        <authorList>
            <consortium name="US DOE Joint Genome Institute (JGI-PGF)"/>
            <person name="Lucas S."/>
            <person name="Copeland A."/>
            <person name="Lapidus A."/>
            <person name="Cheng J.-F."/>
            <person name="Bruce D."/>
            <person name="Goodwin L."/>
            <person name="Pitluck S."/>
            <person name="Land M.L."/>
            <person name="Hauser L."/>
            <person name="Chang Y.-J."/>
            <person name="Jeffries C."/>
            <person name="Anderson I.J."/>
            <person name="Johnson E."/>
            <person name="Loganathan U."/>
            <person name="Mulhopadhyay B."/>
            <person name="Kyrpides N."/>
            <person name="Woyke T.J."/>
        </authorList>
    </citation>
    <scope>NUCLEOTIDE SEQUENCE [LARGE SCALE GENOMIC DNA]</scope>
    <source>
        <strain evidence="2 3">YK9</strain>
    </source>
</reference>
<gene>
    <name evidence="2" type="ORF">PaecuDRAFT_4471</name>
</gene>
<dbReference type="InterPro" id="IPR037883">
    <property type="entry name" value="Knr4/Smi1-like_sf"/>
</dbReference>
<dbReference type="eggNOG" id="ENOG502ZAX0">
    <property type="taxonomic scope" value="Bacteria"/>
</dbReference>
<feature type="domain" description="Knr4/Smi1-like" evidence="1">
    <location>
        <begin position="31"/>
        <end position="134"/>
    </location>
</feature>
<accession>E0IFL1</accession>
<dbReference type="OrthoDB" id="3375677at2"/>
<dbReference type="RefSeq" id="WP_006040454.1">
    <property type="nucleotide sequence ID" value="NZ_AEDD01000014.1"/>
</dbReference>
<dbReference type="Pfam" id="PF09346">
    <property type="entry name" value="SMI1_KNR4"/>
    <property type="match status" value="1"/>
</dbReference>
<evidence type="ECO:0000259" key="1">
    <source>
        <dbReference type="Pfam" id="PF09346"/>
    </source>
</evidence>
<keyword evidence="3" id="KW-1185">Reference proteome</keyword>
<evidence type="ECO:0000313" key="2">
    <source>
        <dbReference type="EMBL" id="EFM08677.1"/>
    </source>
</evidence>
<dbReference type="SUPFAM" id="SSF160631">
    <property type="entry name" value="SMI1/KNR4-like"/>
    <property type="match status" value="1"/>
</dbReference>
<evidence type="ECO:0000313" key="3">
    <source>
        <dbReference type="Proteomes" id="UP000005387"/>
    </source>
</evidence>
<name>E0IFL1_9BACL</name>
<dbReference type="STRING" id="717606.PaecuDRAFT_4471"/>
<proteinExistence type="predicted"/>
<dbReference type="Gene3D" id="3.40.1580.10">
    <property type="entry name" value="SMI1/KNR4-like"/>
    <property type="match status" value="1"/>
</dbReference>
<dbReference type="InterPro" id="IPR018958">
    <property type="entry name" value="Knr4/Smi1-like_dom"/>
</dbReference>
<dbReference type="Proteomes" id="UP000005387">
    <property type="component" value="Unassembled WGS sequence"/>
</dbReference>
<organism evidence="2 3">
    <name type="scientific">Paenibacillus curdlanolyticus YK9</name>
    <dbReference type="NCBI Taxonomy" id="717606"/>
    <lineage>
        <taxon>Bacteria</taxon>
        <taxon>Bacillati</taxon>
        <taxon>Bacillota</taxon>
        <taxon>Bacilli</taxon>
        <taxon>Bacillales</taxon>
        <taxon>Paenibacillaceae</taxon>
        <taxon>Paenibacillus</taxon>
    </lineage>
</organism>
<dbReference type="EMBL" id="AEDD01000014">
    <property type="protein sequence ID" value="EFM08677.1"/>
    <property type="molecule type" value="Genomic_DNA"/>
</dbReference>
<dbReference type="AlphaFoldDB" id="E0IFL1"/>
<protein>
    <submittedName>
        <fullName evidence="2">Cell wall assembly/cell proliferation coordinating protein, KNR4-like protein</fullName>
    </submittedName>
</protein>
<sequence length="162" mass="18729">MIRKLIEQLEKRDDCNVYPVATLPVLQNEKHELPQDLLEFYEVCGGVELFTEADFRIRIVPPEKFVLANPVIVGELCAYDHLSSNWYIIGEYGGEYITIDLWKSRLGRCYDSFFDRHGSVGNCDIVARSFTELIIHLIDNGGKSLYWTEDDFEYLGDAYDDC</sequence>